<protein>
    <submittedName>
        <fullName evidence="6">Aminotransferase</fullName>
    </submittedName>
</protein>
<evidence type="ECO:0000313" key="7">
    <source>
        <dbReference type="Proteomes" id="UP000462014"/>
    </source>
</evidence>
<dbReference type="Gene3D" id="3.90.1150.10">
    <property type="entry name" value="Aspartate Aminotransferase, domain 1"/>
    <property type="match status" value="1"/>
</dbReference>
<dbReference type="Pfam" id="PF01041">
    <property type="entry name" value="DegT_DnrJ_EryC1"/>
    <property type="match status" value="1"/>
</dbReference>
<keyword evidence="6" id="KW-0808">Transferase</keyword>
<dbReference type="InterPro" id="IPR015424">
    <property type="entry name" value="PyrdxlP-dep_Trfase"/>
</dbReference>
<evidence type="ECO:0000256" key="1">
    <source>
        <dbReference type="ARBA" id="ARBA00022898"/>
    </source>
</evidence>
<dbReference type="GO" id="GO:0008483">
    <property type="term" value="F:transaminase activity"/>
    <property type="evidence" value="ECO:0007669"/>
    <property type="project" value="UniProtKB-KW"/>
</dbReference>
<dbReference type="InterPro" id="IPR015422">
    <property type="entry name" value="PyrdxlP-dep_Trfase_small"/>
</dbReference>
<dbReference type="Proteomes" id="UP000462014">
    <property type="component" value="Unassembled WGS sequence"/>
</dbReference>
<dbReference type="InterPro" id="IPR015421">
    <property type="entry name" value="PyrdxlP-dep_Trfase_major"/>
</dbReference>
<dbReference type="CDD" id="cd00616">
    <property type="entry name" value="AHBA_syn"/>
    <property type="match status" value="1"/>
</dbReference>
<dbReference type="PIRSF" id="PIRSF000390">
    <property type="entry name" value="PLP_StrS"/>
    <property type="match status" value="1"/>
</dbReference>
<dbReference type="PANTHER" id="PTHR30244">
    <property type="entry name" value="TRANSAMINASE"/>
    <property type="match status" value="1"/>
</dbReference>
<dbReference type="PANTHER" id="PTHR30244:SF36">
    <property type="entry name" value="3-OXO-GLUCOSE-6-PHOSPHATE:GLUTAMATE AMINOTRANSFERASE"/>
    <property type="match status" value="1"/>
</dbReference>
<dbReference type="GO" id="GO:0000271">
    <property type="term" value="P:polysaccharide biosynthetic process"/>
    <property type="evidence" value="ECO:0007669"/>
    <property type="project" value="TreeGrafter"/>
</dbReference>
<dbReference type="RefSeq" id="WP_157564991.1">
    <property type="nucleotide sequence ID" value="NZ_WPIK01000004.1"/>
</dbReference>
<evidence type="ECO:0000256" key="2">
    <source>
        <dbReference type="ARBA" id="ARBA00037999"/>
    </source>
</evidence>
<feature type="active site" description="Proton acceptor" evidence="3">
    <location>
        <position position="189"/>
    </location>
</feature>
<dbReference type="GO" id="GO:0030170">
    <property type="term" value="F:pyridoxal phosphate binding"/>
    <property type="evidence" value="ECO:0007669"/>
    <property type="project" value="UniProtKB-ARBA"/>
</dbReference>
<dbReference type="EMBL" id="WPIK01000004">
    <property type="protein sequence ID" value="MVN21009.1"/>
    <property type="molecule type" value="Genomic_DNA"/>
</dbReference>
<keyword evidence="6" id="KW-0032">Aminotransferase</keyword>
<dbReference type="AlphaFoldDB" id="A0A7K1SUI9"/>
<evidence type="ECO:0000256" key="5">
    <source>
        <dbReference type="RuleBase" id="RU004508"/>
    </source>
</evidence>
<comment type="caution">
    <text evidence="6">The sequence shown here is derived from an EMBL/GenBank/DDBJ whole genome shotgun (WGS) entry which is preliminary data.</text>
</comment>
<feature type="modified residue" description="N6-(pyridoxal phosphate)lysine" evidence="4">
    <location>
        <position position="189"/>
    </location>
</feature>
<gene>
    <name evidence="6" type="ORF">GO621_05590</name>
</gene>
<proteinExistence type="inferred from homology"/>
<dbReference type="Gene3D" id="3.40.640.10">
    <property type="entry name" value="Type I PLP-dependent aspartate aminotransferase-like (Major domain)"/>
    <property type="match status" value="1"/>
</dbReference>
<organism evidence="6 7">
    <name type="scientific">Mucilaginibacter arboris</name>
    <dbReference type="NCBI Taxonomy" id="2682090"/>
    <lineage>
        <taxon>Bacteria</taxon>
        <taxon>Pseudomonadati</taxon>
        <taxon>Bacteroidota</taxon>
        <taxon>Sphingobacteriia</taxon>
        <taxon>Sphingobacteriales</taxon>
        <taxon>Sphingobacteriaceae</taxon>
        <taxon>Mucilaginibacter</taxon>
    </lineage>
</organism>
<evidence type="ECO:0000256" key="4">
    <source>
        <dbReference type="PIRSR" id="PIRSR000390-2"/>
    </source>
</evidence>
<accession>A0A7K1SUI9</accession>
<sequence>MINFLDLYSINQQYKSELKQAFERVLDSGWYILGNEVKQFEKDFSFYCGTKHTIGVANGLDALILIIRAYKELGIFKEGDEIIVPSNTYIASILAISENNLVPVLVEPHITTYNIDPDLIEAKITPKTKAILPVHLYGQLCDMAAINAIALKYNLKVIEDCAQAHGATANGKRAGNFGDAAGFSFYPGKNLGALGDAGAITTNDNELATTIRALLNYGSQVKYQNKFKGVNSRLDELQAALLSVKLKSLDQETQIRRDIANRYLTWITNPEIILPIVKLQEAQVWHLFVIRTSNREYLQKYLTDNGIQTVIHYPIPPHKQEAYQEWNSLSFPVSEKIHGEVISLPLSPVMSDNEVDSVIEVLNGFKYKF</sequence>
<evidence type="ECO:0000256" key="3">
    <source>
        <dbReference type="PIRSR" id="PIRSR000390-1"/>
    </source>
</evidence>
<dbReference type="InterPro" id="IPR000653">
    <property type="entry name" value="DegT/StrS_aminotransferase"/>
</dbReference>
<reference evidence="6 7" key="1">
    <citation type="submission" date="2019-12" db="EMBL/GenBank/DDBJ databases">
        <title>Mucilaginibacter sp. HMF7410 genome sequencing and assembly.</title>
        <authorList>
            <person name="Kang H."/>
            <person name="Cha I."/>
            <person name="Kim H."/>
            <person name="Joh K."/>
        </authorList>
    </citation>
    <scope>NUCLEOTIDE SEQUENCE [LARGE SCALE GENOMIC DNA]</scope>
    <source>
        <strain evidence="6 7">HMF7410</strain>
    </source>
</reference>
<name>A0A7K1SUI9_9SPHI</name>
<comment type="similarity">
    <text evidence="2 5">Belongs to the DegT/DnrJ/EryC1 family.</text>
</comment>
<keyword evidence="1 4" id="KW-0663">Pyridoxal phosphate</keyword>
<evidence type="ECO:0000313" key="6">
    <source>
        <dbReference type="EMBL" id="MVN21009.1"/>
    </source>
</evidence>
<dbReference type="SUPFAM" id="SSF53383">
    <property type="entry name" value="PLP-dependent transferases"/>
    <property type="match status" value="1"/>
</dbReference>
<keyword evidence="7" id="KW-1185">Reference proteome</keyword>
<dbReference type="FunFam" id="3.40.640.10:FF:000089">
    <property type="entry name" value="Aminotransferase, DegT/DnrJ/EryC1/StrS family"/>
    <property type="match status" value="1"/>
</dbReference>